<feature type="domain" description="Plastocyanin-like" evidence="8">
    <location>
        <begin position="114"/>
        <end position="221"/>
    </location>
</feature>
<evidence type="ECO:0000313" key="10">
    <source>
        <dbReference type="Proteomes" id="UP001213680"/>
    </source>
</evidence>
<dbReference type="InterPro" id="IPR045087">
    <property type="entry name" value="Cu-oxidase_fam"/>
</dbReference>
<keyword evidence="3" id="KW-0560">Oxidoreductase</keyword>
<dbReference type="PANTHER" id="PTHR48267:SF1">
    <property type="entry name" value="BILIRUBIN OXIDASE"/>
    <property type="match status" value="1"/>
</dbReference>
<feature type="domain" description="Plastocyanin-like" evidence="7">
    <location>
        <begin position="378"/>
        <end position="505"/>
    </location>
</feature>
<evidence type="ECO:0000256" key="4">
    <source>
        <dbReference type="SAM" id="MobiDB-lite"/>
    </source>
</evidence>
<keyword evidence="5" id="KW-0812">Transmembrane</keyword>
<dbReference type="Proteomes" id="UP001213680">
    <property type="component" value="Chromosome"/>
</dbReference>
<evidence type="ECO:0000259" key="8">
    <source>
        <dbReference type="Pfam" id="PF07732"/>
    </source>
</evidence>
<keyword evidence="5" id="KW-1133">Transmembrane helix</keyword>
<dbReference type="InterPro" id="IPR002355">
    <property type="entry name" value="Cu_oxidase_Cu_BS"/>
</dbReference>
<evidence type="ECO:0000256" key="1">
    <source>
        <dbReference type="ARBA" id="ARBA00010609"/>
    </source>
</evidence>
<dbReference type="PROSITE" id="PS00079">
    <property type="entry name" value="MULTICOPPER_OXIDASE1"/>
    <property type="match status" value="1"/>
</dbReference>
<evidence type="ECO:0000256" key="5">
    <source>
        <dbReference type="SAM" id="Phobius"/>
    </source>
</evidence>
<sequence length="506" mass="55775">MKSKGIWFLLTGILIGIILVLLFVLFNGRWNMNNMNHMWGDNSTFEQMDDNMMGNDGMTGNGGPMGHGTTQAIEASDEPEQSLPIPSPLKPDRVTDSTVYYTVVADEGTSRFFQNGKSTETLGYNGNLLGPMLELPKGKTVVIDTINRLDEPTTFHWHGLVIPAEMDGGPHQAIAAGDRAQVRLDIDQEPSTLWFHPHPMGATAEQVYKGLAGLLYVTDDAQSGLPNDYGVDDIPLIVQDRLFTKDGELDYDAHMNVDGTTGDTILANGAINTTFDVQTETLRVRLVNGSNARDFDFTLSNGENMTQIAADGGLLEQPVSLKTISLTPGERAEVLIDFSEIEDDVALEADGVSFTTFRVGELDKASIDIPTSKKTPTPVNTKTDRQLTLFGMGNMVSINGDTYDPDRIDIKVKQGDTEIWEIENKPDMMGGMTHPFHIHGVQFRIISRDGNPPADYEKGWKDTVAVAPDERVKIELTFTETGTFMYHCHILEHEENGMMGQLNVTE</sequence>
<comment type="similarity">
    <text evidence="1">Belongs to the multicopper oxidase family.</text>
</comment>
<dbReference type="CDD" id="cd04232">
    <property type="entry name" value="CuRO_1_CueO_FtsP"/>
    <property type="match status" value="1"/>
</dbReference>
<dbReference type="InterPro" id="IPR033138">
    <property type="entry name" value="Cu_oxidase_CS"/>
</dbReference>
<dbReference type="Pfam" id="PF00394">
    <property type="entry name" value="Cu-oxidase"/>
    <property type="match status" value="1"/>
</dbReference>
<accession>A0ABY7X044</accession>
<dbReference type="CDD" id="cd13867">
    <property type="entry name" value="CuRO_2_CueO_FtsP"/>
    <property type="match status" value="1"/>
</dbReference>
<dbReference type="InterPro" id="IPR011706">
    <property type="entry name" value="Cu-oxidase_C"/>
</dbReference>
<feature type="region of interest" description="Disordered" evidence="4">
    <location>
        <begin position="60"/>
        <end position="89"/>
    </location>
</feature>
<evidence type="ECO:0000259" key="7">
    <source>
        <dbReference type="Pfam" id="PF07731"/>
    </source>
</evidence>
<keyword evidence="10" id="KW-1185">Reference proteome</keyword>
<dbReference type="PANTHER" id="PTHR48267">
    <property type="entry name" value="CUPREDOXIN SUPERFAMILY PROTEIN"/>
    <property type="match status" value="1"/>
</dbReference>
<evidence type="ECO:0000256" key="3">
    <source>
        <dbReference type="ARBA" id="ARBA00023002"/>
    </source>
</evidence>
<evidence type="ECO:0000313" key="9">
    <source>
        <dbReference type="EMBL" id="WDH75494.1"/>
    </source>
</evidence>
<dbReference type="Pfam" id="PF07732">
    <property type="entry name" value="Cu-oxidase_3"/>
    <property type="match status" value="1"/>
</dbReference>
<protein>
    <submittedName>
        <fullName evidence="9">Multicopper oxidase domain-containing protein</fullName>
    </submittedName>
</protein>
<gene>
    <name evidence="9" type="ORF">PTI97_11760</name>
</gene>
<dbReference type="RefSeq" id="WP_034770844.1">
    <property type="nucleotide sequence ID" value="NZ_CP118099.1"/>
</dbReference>
<dbReference type="SUPFAM" id="SSF49503">
    <property type="entry name" value="Cupredoxins"/>
    <property type="match status" value="3"/>
</dbReference>
<dbReference type="InterPro" id="IPR008972">
    <property type="entry name" value="Cupredoxin"/>
</dbReference>
<dbReference type="PROSITE" id="PS00080">
    <property type="entry name" value="MULTICOPPER_OXIDASE2"/>
    <property type="match status" value="1"/>
</dbReference>
<organism evidence="9 10">
    <name type="scientific">Exiguobacterium marinum</name>
    <dbReference type="NCBI Taxonomy" id="273528"/>
    <lineage>
        <taxon>Bacteria</taxon>
        <taxon>Bacillati</taxon>
        <taxon>Bacillota</taxon>
        <taxon>Bacilli</taxon>
        <taxon>Bacillales</taxon>
        <taxon>Bacillales Family XII. Incertae Sedis</taxon>
        <taxon>Exiguobacterium</taxon>
    </lineage>
</organism>
<dbReference type="Gene3D" id="2.60.40.420">
    <property type="entry name" value="Cupredoxins - blue copper proteins"/>
    <property type="match status" value="3"/>
</dbReference>
<evidence type="ECO:0000259" key="6">
    <source>
        <dbReference type="Pfam" id="PF00394"/>
    </source>
</evidence>
<dbReference type="EMBL" id="CP118099">
    <property type="protein sequence ID" value="WDH75494.1"/>
    <property type="molecule type" value="Genomic_DNA"/>
</dbReference>
<feature type="transmembrane region" description="Helical" evidence="5">
    <location>
        <begin position="6"/>
        <end position="26"/>
    </location>
</feature>
<keyword evidence="5" id="KW-0472">Membrane</keyword>
<reference evidence="9 10" key="1">
    <citation type="submission" date="2023-02" db="EMBL/GenBank/DDBJ databases">
        <title>A bacterium isolated from plastisphere.</title>
        <authorList>
            <person name="Sun Y."/>
        </authorList>
    </citation>
    <scope>NUCLEOTIDE SEQUENCE [LARGE SCALE GENOMIC DNA]</scope>
    <source>
        <strain evidence="10">a-1</strain>
    </source>
</reference>
<feature type="domain" description="Plastocyanin-like" evidence="6">
    <location>
        <begin position="259"/>
        <end position="340"/>
    </location>
</feature>
<name>A0ABY7X044_9BACL</name>
<dbReference type="InterPro" id="IPR001117">
    <property type="entry name" value="Cu-oxidase_2nd"/>
</dbReference>
<dbReference type="InterPro" id="IPR011707">
    <property type="entry name" value="Cu-oxidase-like_N"/>
</dbReference>
<proteinExistence type="inferred from homology"/>
<dbReference type="Pfam" id="PF07731">
    <property type="entry name" value="Cu-oxidase_2"/>
    <property type="match status" value="1"/>
</dbReference>
<keyword evidence="2" id="KW-0479">Metal-binding</keyword>
<dbReference type="CDD" id="cd13890">
    <property type="entry name" value="CuRO_3_CueO_FtsP"/>
    <property type="match status" value="1"/>
</dbReference>
<evidence type="ECO:0000256" key="2">
    <source>
        <dbReference type="ARBA" id="ARBA00022723"/>
    </source>
</evidence>